<reference evidence="4" key="1">
    <citation type="submission" date="2020-10" db="EMBL/GenBank/DDBJ databases">
        <authorList>
            <person name="Castelo-Branco R."/>
            <person name="Eusebio N."/>
            <person name="Adriana R."/>
            <person name="Vieira A."/>
            <person name="Brugerolle De Fraissinette N."/>
            <person name="Rezende De Castro R."/>
            <person name="Schneider M.P."/>
            <person name="Vasconcelos V."/>
            <person name="Leao P.N."/>
        </authorList>
    </citation>
    <scope>NUCLEOTIDE SEQUENCE</scope>
    <source>
        <strain evidence="4">LEGE 11480</strain>
    </source>
</reference>
<dbReference type="InterPro" id="IPR000504">
    <property type="entry name" value="RRM_dom"/>
</dbReference>
<dbReference type="PROSITE" id="PS50102">
    <property type="entry name" value="RRM"/>
    <property type="match status" value="1"/>
</dbReference>
<comment type="caution">
    <text evidence="4">The sequence shown here is derived from an EMBL/GenBank/DDBJ whole genome shotgun (WGS) entry which is preliminary data.</text>
</comment>
<dbReference type="InterPro" id="IPR035979">
    <property type="entry name" value="RBD_domain_sf"/>
</dbReference>
<evidence type="ECO:0000259" key="3">
    <source>
        <dbReference type="PROSITE" id="PS50102"/>
    </source>
</evidence>
<proteinExistence type="predicted"/>
<feature type="domain" description="RRM" evidence="3">
    <location>
        <begin position="1"/>
        <end position="79"/>
    </location>
</feature>
<dbReference type="InterPro" id="IPR052462">
    <property type="entry name" value="SLIRP/GR-RBP-like"/>
</dbReference>
<evidence type="ECO:0000313" key="5">
    <source>
        <dbReference type="Proteomes" id="UP000625316"/>
    </source>
</evidence>
<dbReference type="GO" id="GO:0003723">
    <property type="term" value="F:RNA binding"/>
    <property type="evidence" value="ECO:0007669"/>
    <property type="project" value="UniProtKB-KW"/>
</dbReference>
<accession>A0A928VMN5</accession>
<dbReference type="SMART" id="SM00360">
    <property type="entry name" value="RRM"/>
    <property type="match status" value="1"/>
</dbReference>
<feature type="compositionally biased region" description="Basic and acidic residues" evidence="2">
    <location>
        <begin position="72"/>
        <end position="81"/>
    </location>
</feature>
<evidence type="ECO:0000256" key="2">
    <source>
        <dbReference type="SAM" id="MobiDB-lite"/>
    </source>
</evidence>
<dbReference type="SUPFAM" id="SSF54928">
    <property type="entry name" value="RNA-binding domain, RBD"/>
    <property type="match status" value="1"/>
</dbReference>
<keyword evidence="1" id="KW-0694">RNA-binding</keyword>
<keyword evidence="5" id="KW-1185">Reference proteome</keyword>
<gene>
    <name evidence="4" type="ORF">IQ266_06880</name>
</gene>
<evidence type="ECO:0000313" key="4">
    <source>
        <dbReference type="EMBL" id="MBE9029486.1"/>
    </source>
</evidence>
<dbReference type="Gene3D" id="3.30.70.330">
    <property type="match status" value="1"/>
</dbReference>
<dbReference type="Proteomes" id="UP000625316">
    <property type="component" value="Unassembled WGS sequence"/>
</dbReference>
<evidence type="ECO:0000256" key="1">
    <source>
        <dbReference type="ARBA" id="ARBA00022884"/>
    </source>
</evidence>
<dbReference type="InterPro" id="IPR012677">
    <property type="entry name" value="Nucleotide-bd_a/b_plait_sf"/>
</dbReference>
<feature type="region of interest" description="Disordered" evidence="2">
    <location>
        <begin position="72"/>
        <end position="92"/>
    </location>
</feature>
<dbReference type="PANTHER" id="PTHR48027">
    <property type="entry name" value="HETEROGENEOUS NUCLEAR RIBONUCLEOPROTEIN 87F-RELATED"/>
    <property type="match status" value="1"/>
</dbReference>
<name>A0A928VMN5_9CYAN</name>
<dbReference type="Pfam" id="PF00076">
    <property type="entry name" value="RRM_1"/>
    <property type="match status" value="1"/>
</dbReference>
<sequence length="92" mass="10335">MGIYLGNLSYAVTVDAITEVFSAYGTVKRVQLPMDRETGKPRGFAFIDMSPEVDEENIIEALNGAEWMGRELKANKAKPREPQGSARPRQRY</sequence>
<dbReference type="EMBL" id="JADEXQ010000017">
    <property type="protein sequence ID" value="MBE9029486.1"/>
    <property type="molecule type" value="Genomic_DNA"/>
</dbReference>
<dbReference type="AlphaFoldDB" id="A0A928VMN5"/>
<dbReference type="RefSeq" id="WP_264324306.1">
    <property type="nucleotide sequence ID" value="NZ_JADEXQ010000017.1"/>
</dbReference>
<protein>
    <submittedName>
        <fullName evidence="4">RNA-binding protein</fullName>
    </submittedName>
</protein>
<organism evidence="4 5">
    <name type="scientific">Romeriopsis navalis LEGE 11480</name>
    <dbReference type="NCBI Taxonomy" id="2777977"/>
    <lineage>
        <taxon>Bacteria</taxon>
        <taxon>Bacillati</taxon>
        <taxon>Cyanobacteriota</taxon>
        <taxon>Cyanophyceae</taxon>
        <taxon>Leptolyngbyales</taxon>
        <taxon>Leptolyngbyaceae</taxon>
        <taxon>Romeriopsis</taxon>
        <taxon>Romeriopsis navalis</taxon>
    </lineage>
</organism>